<organism evidence="1 2">
    <name type="scientific">Streptomyces xiangluensis</name>
    <dbReference type="NCBI Taxonomy" id="2665720"/>
    <lineage>
        <taxon>Bacteria</taxon>
        <taxon>Bacillati</taxon>
        <taxon>Actinomycetota</taxon>
        <taxon>Actinomycetes</taxon>
        <taxon>Kitasatosporales</taxon>
        <taxon>Streptomycetaceae</taxon>
        <taxon>Streptomyces</taxon>
    </lineage>
</organism>
<protein>
    <submittedName>
        <fullName evidence="1">Uncharacterized protein</fullName>
    </submittedName>
</protein>
<keyword evidence="2" id="KW-1185">Reference proteome</keyword>
<accession>A0ABV8YJ47</accession>
<evidence type="ECO:0000313" key="2">
    <source>
        <dbReference type="Proteomes" id="UP001596012"/>
    </source>
</evidence>
<comment type="caution">
    <text evidence="1">The sequence shown here is derived from an EMBL/GenBank/DDBJ whole genome shotgun (WGS) entry which is preliminary data.</text>
</comment>
<proteinExistence type="predicted"/>
<reference evidence="2" key="1">
    <citation type="journal article" date="2019" name="Int. J. Syst. Evol. Microbiol.">
        <title>The Global Catalogue of Microorganisms (GCM) 10K type strain sequencing project: providing services to taxonomists for standard genome sequencing and annotation.</title>
        <authorList>
            <consortium name="The Broad Institute Genomics Platform"/>
            <consortium name="The Broad Institute Genome Sequencing Center for Infectious Disease"/>
            <person name="Wu L."/>
            <person name="Ma J."/>
        </authorList>
    </citation>
    <scope>NUCLEOTIDE SEQUENCE [LARGE SCALE GENOMIC DNA]</scope>
    <source>
        <strain evidence="2">DT43</strain>
    </source>
</reference>
<gene>
    <name evidence="1" type="ORF">ACFPH6_12445</name>
</gene>
<name>A0ABV8YJ47_9ACTN</name>
<evidence type="ECO:0000313" key="1">
    <source>
        <dbReference type="EMBL" id="MFC4465334.1"/>
    </source>
</evidence>
<dbReference type="RefSeq" id="WP_386341236.1">
    <property type="nucleotide sequence ID" value="NZ_JBHSFG010000020.1"/>
</dbReference>
<dbReference type="EMBL" id="JBHSFG010000020">
    <property type="protein sequence ID" value="MFC4465334.1"/>
    <property type="molecule type" value="Genomic_DNA"/>
</dbReference>
<sequence>MRNAQPSLRKITWKVPGDNRVTYDQNTAEITVDGRARHSRGKGMRSVIHAAFSTALARYTAARDLPHPGFVVLDSPVLTYREPHEQDVQLTHNVVEHFYRGLLSDVPGQIVVVENGDPPGDLGEYATVYAFSTEGSERAGFFPAQTEN</sequence>
<dbReference type="Proteomes" id="UP001596012">
    <property type="component" value="Unassembled WGS sequence"/>
</dbReference>